<reference evidence="1 2" key="1">
    <citation type="submission" date="2015-06" db="EMBL/GenBank/DDBJ databases">
        <authorList>
            <person name="Zeng Y."/>
            <person name="Huang Y."/>
        </authorList>
    </citation>
    <scope>NUCLEOTIDE SEQUENCE [LARGE SCALE GENOMIC DNA]</scope>
    <source>
        <strain evidence="1 2">PQ-2</strain>
    </source>
</reference>
<evidence type="ECO:0000313" key="1">
    <source>
        <dbReference type="EMBL" id="AKM09543.1"/>
    </source>
</evidence>
<evidence type="ECO:0000313" key="2">
    <source>
        <dbReference type="Proteomes" id="UP000035287"/>
    </source>
</evidence>
<accession>A0A0G3XGS2</accession>
<dbReference type="PATRIC" id="fig|1348774.3.peg.1134"/>
<protein>
    <submittedName>
        <fullName evidence="1">Uncharacterized protein</fullName>
    </submittedName>
</protein>
<dbReference type="RefSeq" id="WP_047820231.1">
    <property type="nucleotide sequence ID" value="NZ_CP011770.1"/>
</dbReference>
<keyword evidence="2" id="KW-1185">Reference proteome</keyword>
<sequence length="146" mass="15997">MIVQTIQLALAPVFVLVAIGNILNMLTSRLGRVVDRTREMQEAYRTTTGEEHDASVRELRMLARRTMLIGRAQLMMVLSAITIGLTVVMIFSGSFLHAATEPAVALCFAAAIALLLAGLILFLMETRVASAQLRVPLAFLELDRTL</sequence>
<dbReference type="InterPro" id="IPR021279">
    <property type="entry name" value="DUF2721"/>
</dbReference>
<dbReference type="STRING" id="1348774.AB433_05405"/>
<dbReference type="Proteomes" id="UP000035287">
    <property type="component" value="Chromosome"/>
</dbReference>
<organism evidence="1 2">
    <name type="scientific">Croceicoccus naphthovorans</name>
    <dbReference type="NCBI Taxonomy" id="1348774"/>
    <lineage>
        <taxon>Bacteria</taxon>
        <taxon>Pseudomonadati</taxon>
        <taxon>Pseudomonadota</taxon>
        <taxon>Alphaproteobacteria</taxon>
        <taxon>Sphingomonadales</taxon>
        <taxon>Erythrobacteraceae</taxon>
        <taxon>Croceicoccus</taxon>
    </lineage>
</organism>
<dbReference type="EMBL" id="CP011770">
    <property type="protein sequence ID" value="AKM09543.1"/>
    <property type="molecule type" value="Genomic_DNA"/>
</dbReference>
<dbReference type="AlphaFoldDB" id="A0A0G3XGS2"/>
<proteinExistence type="predicted"/>
<dbReference type="KEGG" id="cna:AB433_05405"/>
<dbReference type="Pfam" id="PF11026">
    <property type="entry name" value="DUF2721"/>
    <property type="match status" value="1"/>
</dbReference>
<dbReference type="OrthoDB" id="5396182at2"/>
<gene>
    <name evidence="1" type="ORF">AB433_05405</name>
</gene>
<name>A0A0G3XGS2_9SPHN</name>